<accession>A0A1I0T0I5</accession>
<evidence type="ECO:0000256" key="1">
    <source>
        <dbReference type="SAM" id="Phobius"/>
    </source>
</evidence>
<organism evidence="2 3">
    <name type="scientific">Pedobacter suwonensis</name>
    <dbReference type="NCBI Taxonomy" id="332999"/>
    <lineage>
        <taxon>Bacteria</taxon>
        <taxon>Pseudomonadati</taxon>
        <taxon>Bacteroidota</taxon>
        <taxon>Sphingobacteriia</taxon>
        <taxon>Sphingobacteriales</taxon>
        <taxon>Sphingobacteriaceae</taxon>
        <taxon>Pedobacter</taxon>
    </lineage>
</organism>
<dbReference type="RefSeq" id="WP_090981676.1">
    <property type="nucleotide sequence ID" value="NZ_FOJM01000004.1"/>
</dbReference>
<dbReference type="OrthoDB" id="9794557at2"/>
<name>A0A1I0T0I5_9SPHI</name>
<dbReference type="STRING" id="332999.SAMN04488511_104132"/>
<evidence type="ECO:0000313" key="3">
    <source>
        <dbReference type="Proteomes" id="UP000198836"/>
    </source>
</evidence>
<feature type="transmembrane region" description="Helical" evidence="1">
    <location>
        <begin position="7"/>
        <end position="27"/>
    </location>
</feature>
<protein>
    <recommendedName>
        <fullName evidence="4">6-phosphogluconate dehydrogenase</fullName>
    </recommendedName>
</protein>
<dbReference type="EMBL" id="FOJM01000004">
    <property type="protein sequence ID" value="SFA44556.1"/>
    <property type="molecule type" value="Genomic_DNA"/>
</dbReference>
<proteinExistence type="predicted"/>
<dbReference type="AlphaFoldDB" id="A0A1I0T0I5"/>
<keyword evidence="3" id="KW-1185">Reference proteome</keyword>
<keyword evidence="1" id="KW-0812">Transmembrane</keyword>
<evidence type="ECO:0000313" key="2">
    <source>
        <dbReference type="EMBL" id="SFA44556.1"/>
    </source>
</evidence>
<keyword evidence="1" id="KW-0472">Membrane</keyword>
<gene>
    <name evidence="2" type="ORF">SAMN04488511_104132</name>
</gene>
<sequence>MTTGKKIGTIAAVVGIVLVSGLIYYHYFFVFGEGVKAGELNYIVKKGYIFKTNEGKLIQSGVRSRQMGTLENNEFEFSVTDENIAKQMMGNSGKFYELHYKEYKSSLPWRGFSRYLVDSIYAAKDVHSK</sequence>
<reference evidence="3" key="1">
    <citation type="submission" date="2016-10" db="EMBL/GenBank/DDBJ databases">
        <authorList>
            <person name="Varghese N."/>
            <person name="Submissions S."/>
        </authorList>
    </citation>
    <scope>NUCLEOTIDE SEQUENCE [LARGE SCALE GENOMIC DNA]</scope>
    <source>
        <strain evidence="3">DSM 18130</strain>
    </source>
</reference>
<evidence type="ECO:0008006" key="4">
    <source>
        <dbReference type="Google" id="ProtNLM"/>
    </source>
</evidence>
<dbReference type="Proteomes" id="UP000198836">
    <property type="component" value="Unassembled WGS sequence"/>
</dbReference>
<keyword evidence="1" id="KW-1133">Transmembrane helix</keyword>